<evidence type="ECO:0000313" key="2">
    <source>
        <dbReference type="Proteomes" id="UP000297453"/>
    </source>
</evidence>
<dbReference type="EMBL" id="RQEP01000018">
    <property type="protein sequence ID" value="TGK00812.1"/>
    <property type="molecule type" value="Genomic_DNA"/>
</dbReference>
<dbReference type="RefSeq" id="WP_135588675.1">
    <property type="nucleotide sequence ID" value="NZ_RQEP01000018.1"/>
</dbReference>
<proteinExistence type="predicted"/>
<dbReference type="Proteomes" id="UP000297453">
    <property type="component" value="Unassembled WGS sequence"/>
</dbReference>
<dbReference type="OrthoDB" id="339120at2"/>
<organism evidence="1 2">
    <name type="scientific">Leptospira semungkisensis</name>
    <dbReference type="NCBI Taxonomy" id="2484985"/>
    <lineage>
        <taxon>Bacteria</taxon>
        <taxon>Pseudomonadati</taxon>
        <taxon>Spirochaetota</taxon>
        <taxon>Spirochaetia</taxon>
        <taxon>Leptospirales</taxon>
        <taxon>Leptospiraceae</taxon>
        <taxon>Leptospira</taxon>
    </lineage>
</organism>
<gene>
    <name evidence="1" type="ORF">EHO59_12835</name>
</gene>
<evidence type="ECO:0000313" key="1">
    <source>
        <dbReference type="EMBL" id="TGK00812.1"/>
    </source>
</evidence>
<accession>A0A4R9FPX0</accession>
<sequence>MKQSNPILIALVLVLLGATLYLGNLILTISQIKDTIEYVSKESNTSLVSGEKLSYLILKRSKGIFGGYFYYFGAKKGKDVLPFMQIYAPILDSDRDKFDKIEGLEECGTDSYVLILSVNNTLKYLHFTPFDAKVNEVDEKKVKACRRGR</sequence>
<comment type="caution">
    <text evidence="1">The sequence shown here is derived from an EMBL/GenBank/DDBJ whole genome shotgun (WGS) entry which is preliminary data.</text>
</comment>
<dbReference type="AlphaFoldDB" id="A0A4R9FPX0"/>
<keyword evidence="2" id="KW-1185">Reference proteome</keyword>
<name>A0A4R9FPX0_9LEPT</name>
<protein>
    <submittedName>
        <fullName evidence="1">Uncharacterized protein</fullName>
    </submittedName>
</protein>
<reference evidence="1" key="1">
    <citation type="journal article" date="2019" name="PLoS Negl. Trop. Dis.">
        <title>Revisiting the worldwide diversity of Leptospira species in the environment.</title>
        <authorList>
            <person name="Vincent A.T."/>
            <person name="Schiettekatte O."/>
            <person name="Bourhy P."/>
            <person name="Veyrier F.J."/>
            <person name="Picardeau M."/>
        </authorList>
    </citation>
    <scope>NUCLEOTIDE SEQUENCE [LARGE SCALE GENOMIC DNA]</scope>
    <source>
        <strain evidence="1">SSS9</strain>
    </source>
</reference>